<keyword evidence="2" id="KW-1185">Reference proteome</keyword>
<dbReference type="Proteomes" id="UP001500416">
    <property type="component" value="Unassembled WGS sequence"/>
</dbReference>
<gene>
    <name evidence="1" type="ORF">GCM10010492_62030</name>
</gene>
<organism evidence="1 2">
    <name type="scientific">Saccharothrix mutabilis subsp. mutabilis</name>
    <dbReference type="NCBI Taxonomy" id="66855"/>
    <lineage>
        <taxon>Bacteria</taxon>
        <taxon>Bacillati</taxon>
        <taxon>Actinomycetota</taxon>
        <taxon>Actinomycetes</taxon>
        <taxon>Pseudonocardiales</taxon>
        <taxon>Pseudonocardiaceae</taxon>
        <taxon>Saccharothrix</taxon>
    </lineage>
</organism>
<sequence>MTAFTIPWAHRSDDTSRAAAIEMLGGEDALDALVRHGLPVGPGDRFDSRDLFNFALRAGGGRTVPEQAFAFTLRWMRSPAEALLEPRTSRFSLTLDCSCTAVALARPRTEAHGGAVTGLASDDDNDLVLTRDLTATVRTVGALLPLRSPVLRDEVQAFADLGVRWVKLPDALREDVGLVTGHRVATCESASLHLARRFRDAGYLAETRIGWVLGMLDLVHAWVEVVDDDGVTKVVDPVFALLADLVPGANPLLTDPAVALRTNRLVPTGLAVGGRVAVHACATAPRTKITPVKETP</sequence>
<comment type="caution">
    <text evidence="1">The sequence shown here is derived from an EMBL/GenBank/DDBJ whole genome shotgun (WGS) entry which is preliminary data.</text>
</comment>
<protein>
    <submittedName>
        <fullName evidence="1">Uncharacterized protein</fullName>
    </submittedName>
</protein>
<evidence type="ECO:0000313" key="1">
    <source>
        <dbReference type="EMBL" id="GAA0252996.1"/>
    </source>
</evidence>
<name>A0ABN0UJV4_9PSEU</name>
<reference evidence="1 2" key="1">
    <citation type="journal article" date="2019" name="Int. J. Syst. Evol. Microbiol.">
        <title>The Global Catalogue of Microorganisms (GCM) 10K type strain sequencing project: providing services to taxonomists for standard genome sequencing and annotation.</title>
        <authorList>
            <consortium name="The Broad Institute Genomics Platform"/>
            <consortium name="The Broad Institute Genome Sequencing Center for Infectious Disease"/>
            <person name="Wu L."/>
            <person name="Ma J."/>
        </authorList>
    </citation>
    <scope>NUCLEOTIDE SEQUENCE [LARGE SCALE GENOMIC DNA]</scope>
    <source>
        <strain evidence="1 2">JCM 3380</strain>
    </source>
</reference>
<dbReference type="EMBL" id="BAAABU010000021">
    <property type="protein sequence ID" value="GAA0252996.1"/>
    <property type="molecule type" value="Genomic_DNA"/>
</dbReference>
<evidence type="ECO:0000313" key="2">
    <source>
        <dbReference type="Proteomes" id="UP001500416"/>
    </source>
</evidence>
<accession>A0ABN0UJV4</accession>
<dbReference type="RefSeq" id="WP_343937586.1">
    <property type="nucleotide sequence ID" value="NZ_BAAABU010000021.1"/>
</dbReference>
<proteinExistence type="predicted"/>